<keyword evidence="7 15" id="KW-1133">Transmembrane helix</keyword>
<dbReference type="GO" id="GO:0046872">
    <property type="term" value="F:metal ion binding"/>
    <property type="evidence" value="ECO:0007669"/>
    <property type="project" value="UniProtKB-KW"/>
</dbReference>
<evidence type="ECO:0000256" key="7">
    <source>
        <dbReference type="ARBA" id="ARBA00022989"/>
    </source>
</evidence>
<dbReference type="InterPro" id="IPR050860">
    <property type="entry name" value="FeoB_GTPase"/>
</dbReference>
<evidence type="ECO:0000256" key="1">
    <source>
        <dbReference type="ARBA" id="ARBA00004651"/>
    </source>
</evidence>
<evidence type="ECO:0000256" key="5">
    <source>
        <dbReference type="ARBA" id="ARBA00022692"/>
    </source>
</evidence>
<feature type="transmembrane region" description="Helical" evidence="15">
    <location>
        <begin position="450"/>
        <end position="471"/>
    </location>
</feature>
<dbReference type="InterPro" id="IPR030389">
    <property type="entry name" value="G_FEOB_dom"/>
</dbReference>
<dbReference type="CDD" id="cd01879">
    <property type="entry name" value="FeoB"/>
    <property type="match status" value="1"/>
</dbReference>
<dbReference type="GO" id="GO:0015093">
    <property type="term" value="F:ferrous iron transmembrane transporter activity"/>
    <property type="evidence" value="ECO:0007669"/>
    <property type="project" value="UniProtKB-UniRule"/>
</dbReference>
<dbReference type="Pfam" id="PF02421">
    <property type="entry name" value="FeoB_N"/>
    <property type="match status" value="1"/>
</dbReference>
<feature type="transmembrane region" description="Helical" evidence="15">
    <location>
        <begin position="412"/>
        <end position="438"/>
    </location>
</feature>
<dbReference type="PANTHER" id="PTHR43185">
    <property type="entry name" value="FERROUS IRON TRANSPORT PROTEIN B"/>
    <property type="match status" value="1"/>
</dbReference>
<keyword evidence="9" id="KW-0406">Ion transport</keyword>
<evidence type="ECO:0000256" key="8">
    <source>
        <dbReference type="ARBA" id="ARBA00023004"/>
    </source>
</evidence>
<feature type="transmembrane region" description="Helical" evidence="15">
    <location>
        <begin position="643"/>
        <end position="665"/>
    </location>
</feature>
<evidence type="ECO:0000256" key="3">
    <source>
        <dbReference type="ARBA" id="ARBA00022475"/>
    </source>
</evidence>
<feature type="transmembrane region" description="Helical" evidence="15">
    <location>
        <begin position="334"/>
        <end position="358"/>
    </location>
</feature>
<accession>A0AAU9D684</accession>
<keyword evidence="14" id="KW-0460">Magnesium</keyword>
<feature type="binding site" evidence="14">
    <location>
        <position position="26"/>
    </location>
    <ligand>
        <name>Mg(2+)</name>
        <dbReference type="ChEBI" id="CHEBI:18420"/>
        <label>2</label>
    </ligand>
</feature>
<dbReference type="RefSeq" id="WP_338393602.1">
    <property type="nucleotide sequence ID" value="NZ_AP025314.1"/>
</dbReference>
<dbReference type="GO" id="GO:0005886">
    <property type="term" value="C:plasma membrane"/>
    <property type="evidence" value="ECO:0007669"/>
    <property type="project" value="UniProtKB-SubCell"/>
</dbReference>
<dbReference type="KEGG" id="fax:FUAX_07680"/>
<evidence type="ECO:0000256" key="2">
    <source>
        <dbReference type="ARBA" id="ARBA00022448"/>
    </source>
</evidence>
<dbReference type="PRINTS" id="PR00326">
    <property type="entry name" value="GTP1OBG"/>
</dbReference>
<dbReference type="NCBIfam" id="TIGR00437">
    <property type="entry name" value="feoB"/>
    <property type="match status" value="1"/>
</dbReference>
<comment type="similarity">
    <text evidence="15">Belongs to the TRAFAC class TrmE-Era-EngA-EngB-Septin-like GTPase superfamily. FeoB GTPase (TC 9.A.8) family.</text>
</comment>
<keyword evidence="8 15" id="KW-0408">Iron</keyword>
<dbReference type="Pfam" id="PF07670">
    <property type="entry name" value="Gate"/>
    <property type="match status" value="2"/>
</dbReference>
<feature type="binding site" evidence="13">
    <location>
        <begin position="58"/>
        <end position="61"/>
    </location>
    <ligand>
        <name>GTP</name>
        <dbReference type="ChEBI" id="CHEBI:37565"/>
        <label>1</label>
    </ligand>
</feature>
<evidence type="ECO:0000256" key="14">
    <source>
        <dbReference type="PIRSR" id="PIRSR603373-2"/>
    </source>
</evidence>
<sequence length="698" mass="76167">MEKTLKVGLVGNPNAGKSSVFNHLTGLSQKIGNYPGVTVDKKYGFSDSASGKRCQIVDLPGTYSIYPRSADERVVIETLSCHKQRPDLAVVMVDASNLKRNLLLCTQIIDMGLPVVVALTMTDMAEAKGLKVHIDKLSEALGVPVVPVDGRSGKGCDELKHYFDEIPDPSTQKVFEAEHSAGELVGSVSEHFHMANPYMAYQYGQQYMLLPNLDDRDRDALKRISEDTGFDAAKTRAREVVLRYSRIAEIVACVTEKITNSKGATLTEKIDRALTHKVYGYAIFFGILFLIFQAIYKWATIPMDLIDGAFADLASWTSSVMPEGPLASLLADGLIPGIGGVVIFVPQIAILFGFISLLEESGYMARVVFLMDKVMRKFGLNGRSVVPLISGAACAIPGVMATRSIENPRDRLITIMVTPLMSCSARLPVYAILIALVVPETAYLGFNLQGITLMGLYIIGFLASVLVAWVFSKFLKTSSKSILMMELPDYRIPRFKNVGVTVLEKSKTFVFEAGKIIMAISVILWALASYGPSDVMEKAEDKVALTVDKSDETAFEDAVAAYKLEHSYAGILGKSIEPLIEPLGYDWKIGIALVSSFAAREVFVGTMATIYSVGSGGDDEGTVAHRMAQEINPDTGGPRFTPAVGFSLLLFYAFAMQCMSTLAIVKRETKSWKWPAIQFAYMTALAYGSALLAYHAFS</sequence>
<comment type="function">
    <text evidence="15">Probable transporter of a GTP-driven Fe(2+) uptake system.</text>
</comment>
<evidence type="ECO:0000313" key="18">
    <source>
        <dbReference type="Proteomes" id="UP001348817"/>
    </source>
</evidence>
<dbReference type="InterPro" id="IPR006073">
    <property type="entry name" value="GTP-bd"/>
</dbReference>
<evidence type="ECO:0000259" key="16">
    <source>
        <dbReference type="PROSITE" id="PS51711"/>
    </source>
</evidence>
<keyword evidence="5 15" id="KW-0812">Transmembrane</keyword>
<feature type="transmembrane region" description="Helical" evidence="15">
    <location>
        <begin position="509"/>
        <end position="528"/>
    </location>
</feature>
<dbReference type="InterPro" id="IPR011642">
    <property type="entry name" value="Gate_dom"/>
</dbReference>
<reference evidence="17 18" key="1">
    <citation type="submission" date="2021-12" db="EMBL/GenBank/DDBJ databases">
        <title>Genome sequencing of bacteria with rrn-lacking chromosome and rrn-plasmid.</title>
        <authorList>
            <person name="Anda M."/>
            <person name="Iwasaki W."/>
        </authorList>
    </citation>
    <scope>NUCLEOTIDE SEQUENCE [LARGE SCALE GENOMIC DNA]</scope>
    <source>
        <strain evidence="17 18">DSM 100852</strain>
    </source>
</reference>
<dbReference type="InterPro" id="IPR003373">
    <property type="entry name" value="Fe2_transport_prot-B"/>
</dbReference>
<feature type="domain" description="FeoB-type G" evidence="16">
    <location>
        <begin position="4"/>
        <end position="169"/>
    </location>
</feature>
<keyword evidence="18" id="KW-1185">Reference proteome</keyword>
<keyword evidence="14" id="KW-0479">Metal-binding</keyword>
<evidence type="ECO:0000256" key="9">
    <source>
        <dbReference type="ARBA" id="ARBA00023065"/>
    </source>
</evidence>
<keyword evidence="2 15" id="KW-0813">Transport</keyword>
<dbReference type="SUPFAM" id="SSF52540">
    <property type="entry name" value="P-loop containing nucleoside triphosphate hydrolases"/>
    <property type="match status" value="1"/>
</dbReference>
<dbReference type="AlphaFoldDB" id="A0AAU9D684"/>
<evidence type="ECO:0000256" key="15">
    <source>
        <dbReference type="RuleBase" id="RU362098"/>
    </source>
</evidence>
<feature type="transmembrane region" description="Helical" evidence="15">
    <location>
        <begin position="677"/>
        <end position="697"/>
    </location>
</feature>
<dbReference type="Pfam" id="PF07664">
    <property type="entry name" value="FeoB_C"/>
    <property type="match status" value="1"/>
</dbReference>
<gene>
    <name evidence="17" type="primary">feoB</name>
    <name evidence="17" type="ORF">FUAX_07680</name>
</gene>
<keyword evidence="11 15" id="KW-0472">Membrane</keyword>
<feature type="binding site" evidence="13">
    <location>
        <begin position="11"/>
        <end position="18"/>
    </location>
    <ligand>
        <name>GTP</name>
        <dbReference type="ChEBI" id="CHEBI:37565"/>
        <label>1</label>
    </ligand>
</feature>
<protein>
    <recommendedName>
        <fullName evidence="12 15">Ferrous iron transport protein B</fullName>
    </recommendedName>
</protein>
<name>A0AAU9D684_9BACT</name>
<feature type="binding site" evidence="14">
    <location>
        <position position="22"/>
    </location>
    <ligand>
        <name>Mg(2+)</name>
        <dbReference type="ChEBI" id="CHEBI:18420"/>
        <label>1</label>
    </ligand>
</feature>
<dbReference type="Gene3D" id="3.40.50.300">
    <property type="entry name" value="P-loop containing nucleotide triphosphate hydrolases"/>
    <property type="match status" value="1"/>
</dbReference>
<dbReference type="EMBL" id="AP025314">
    <property type="protein sequence ID" value="BDD08336.1"/>
    <property type="molecule type" value="Genomic_DNA"/>
</dbReference>
<dbReference type="Proteomes" id="UP001348817">
    <property type="component" value="Chromosome"/>
</dbReference>
<evidence type="ECO:0000256" key="10">
    <source>
        <dbReference type="ARBA" id="ARBA00023134"/>
    </source>
</evidence>
<evidence type="ECO:0000256" key="11">
    <source>
        <dbReference type="ARBA" id="ARBA00023136"/>
    </source>
</evidence>
<organism evidence="17 18">
    <name type="scientific">Fulvitalea axinellae</name>
    <dbReference type="NCBI Taxonomy" id="1182444"/>
    <lineage>
        <taxon>Bacteria</taxon>
        <taxon>Pseudomonadati</taxon>
        <taxon>Bacteroidota</taxon>
        <taxon>Cytophagia</taxon>
        <taxon>Cytophagales</taxon>
        <taxon>Persicobacteraceae</taxon>
        <taxon>Fulvitalea</taxon>
    </lineage>
</organism>
<keyword evidence="3" id="KW-1003">Cell membrane</keyword>
<dbReference type="PANTHER" id="PTHR43185:SF1">
    <property type="entry name" value="FE(2+) TRANSPORTER FEOB"/>
    <property type="match status" value="1"/>
</dbReference>
<dbReference type="GO" id="GO:0005525">
    <property type="term" value="F:GTP binding"/>
    <property type="evidence" value="ECO:0007669"/>
    <property type="project" value="UniProtKB-KW"/>
</dbReference>
<keyword evidence="6 13" id="KW-0547">Nucleotide-binding</keyword>
<comment type="caution">
    <text evidence="15">Lacks conserved residue(s) required for the propagation of feature annotation.</text>
</comment>
<feature type="binding site" evidence="13">
    <location>
        <begin position="36"/>
        <end position="40"/>
    </location>
    <ligand>
        <name>GTP</name>
        <dbReference type="ChEBI" id="CHEBI:37565"/>
        <label>1</label>
    </ligand>
</feature>
<proteinExistence type="inferred from homology"/>
<comment type="subcellular location">
    <subcellularLocation>
        <location evidence="15">Cell inner membrane</location>
        <topology evidence="15">Multi-pass membrane protein</topology>
    </subcellularLocation>
    <subcellularLocation>
        <location evidence="1">Cell membrane</location>
        <topology evidence="1">Multi-pass membrane protein</topology>
    </subcellularLocation>
</comment>
<dbReference type="InterPro" id="IPR011640">
    <property type="entry name" value="Fe2_transport_prot_B_C"/>
</dbReference>
<keyword evidence="4 15" id="KW-0410">Iron transport</keyword>
<evidence type="ECO:0000256" key="12">
    <source>
        <dbReference type="NCBIfam" id="TIGR00437"/>
    </source>
</evidence>
<keyword evidence="10 13" id="KW-0342">GTP-binding</keyword>
<dbReference type="InterPro" id="IPR027417">
    <property type="entry name" value="P-loop_NTPase"/>
</dbReference>
<feature type="transmembrane region" description="Helical" evidence="15">
    <location>
        <begin position="278"/>
        <end position="296"/>
    </location>
</feature>
<dbReference type="PROSITE" id="PS51711">
    <property type="entry name" value="G_FEOB"/>
    <property type="match status" value="1"/>
</dbReference>
<feature type="binding site" evidence="14">
    <location>
        <position position="25"/>
    </location>
    <ligand>
        <name>Mg(2+)</name>
        <dbReference type="ChEBI" id="CHEBI:18420"/>
        <label>2</label>
    </ligand>
</feature>
<evidence type="ECO:0000256" key="4">
    <source>
        <dbReference type="ARBA" id="ARBA00022496"/>
    </source>
</evidence>
<evidence type="ECO:0000256" key="13">
    <source>
        <dbReference type="PIRSR" id="PIRSR603373-1"/>
    </source>
</evidence>
<evidence type="ECO:0000256" key="6">
    <source>
        <dbReference type="ARBA" id="ARBA00022741"/>
    </source>
</evidence>
<evidence type="ECO:0000313" key="17">
    <source>
        <dbReference type="EMBL" id="BDD08336.1"/>
    </source>
</evidence>